<dbReference type="Gene3D" id="3.40.1110.10">
    <property type="entry name" value="Calcium-transporting ATPase, cytoplasmic domain N"/>
    <property type="match status" value="1"/>
</dbReference>
<keyword evidence="9 14" id="KW-0067">ATP-binding</keyword>
<evidence type="ECO:0000313" key="16">
    <source>
        <dbReference type="EMBL" id="GEO81642.1"/>
    </source>
</evidence>
<dbReference type="CDD" id="cd02094">
    <property type="entry name" value="P-type_ATPase_Cu-like"/>
    <property type="match status" value="1"/>
</dbReference>
<dbReference type="InterPro" id="IPR006121">
    <property type="entry name" value="HMA_dom"/>
</dbReference>
<dbReference type="SUPFAM" id="SSF56784">
    <property type="entry name" value="HAD-like"/>
    <property type="match status" value="1"/>
</dbReference>
<evidence type="ECO:0000256" key="3">
    <source>
        <dbReference type="ARBA" id="ARBA00012517"/>
    </source>
</evidence>
<dbReference type="Pfam" id="PF00403">
    <property type="entry name" value="HMA"/>
    <property type="match status" value="1"/>
</dbReference>
<reference evidence="16 17" key="1">
    <citation type="submission" date="2019-07" db="EMBL/GenBank/DDBJ databases">
        <title>Whole genome shotgun sequence of Rhodospirillum oryzae NBRC 107573.</title>
        <authorList>
            <person name="Hosoyama A."/>
            <person name="Uohara A."/>
            <person name="Ohji S."/>
            <person name="Ichikawa N."/>
        </authorList>
    </citation>
    <scope>NUCLEOTIDE SEQUENCE [LARGE SCALE GENOMIC DNA]</scope>
    <source>
        <strain evidence="16 17">NBRC 107573</strain>
    </source>
</reference>
<feature type="transmembrane region" description="Helical" evidence="14">
    <location>
        <begin position="726"/>
        <end position="746"/>
    </location>
</feature>
<evidence type="ECO:0000256" key="5">
    <source>
        <dbReference type="ARBA" id="ARBA00022475"/>
    </source>
</evidence>
<dbReference type="PROSITE" id="PS00154">
    <property type="entry name" value="ATPASE_E1_E2"/>
    <property type="match status" value="1"/>
</dbReference>
<dbReference type="InterPro" id="IPR008250">
    <property type="entry name" value="ATPase_P-typ_transduc_dom_A_sf"/>
</dbReference>
<dbReference type="InterPro" id="IPR044492">
    <property type="entry name" value="P_typ_ATPase_HD_dom"/>
</dbReference>
<keyword evidence="5 14" id="KW-1003">Cell membrane</keyword>
<dbReference type="Gene3D" id="3.40.50.1000">
    <property type="entry name" value="HAD superfamily/HAD-like"/>
    <property type="match status" value="1"/>
</dbReference>
<dbReference type="GO" id="GO:0060003">
    <property type="term" value="P:copper ion export"/>
    <property type="evidence" value="ECO:0007669"/>
    <property type="project" value="UniProtKB-ARBA"/>
</dbReference>
<dbReference type="InterPro" id="IPR023298">
    <property type="entry name" value="ATPase_P-typ_TM_dom_sf"/>
</dbReference>
<keyword evidence="8 14" id="KW-0547">Nucleotide-binding</keyword>
<evidence type="ECO:0000256" key="13">
    <source>
        <dbReference type="ARBA" id="ARBA00023136"/>
    </source>
</evidence>
<dbReference type="InterPro" id="IPR036412">
    <property type="entry name" value="HAD-like_sf"/>
</dbReference>
<dbReference type="InterPro" id="IPR017969">
    <property type="entry name" value="Heavy-metal-associated_CS"/>
</dbReference>
<keyword evidence="11 14" id="KW-1133">Transmembrane helix</keyword>
<dbReference type="SUPFAM" id="SSF81665">
    <property type="entry name" value="Calcium ATPase, transmembrane domain M"/>
    <property type="match status" value="1"/>
</dbReference>
<dbReference type="InterPro" id="IPR018303">
    <property type="entry name" value="ATPase_P-typ_P_site"/>
</dbReference>
<dbReference type="Pfam" id="PF00702">
    <property type="entry name" value="Hydrolase"/>
    <property type="match status" value="1"/>
</dbReference>
<dbReference type="GO" id="GO:0055070">
    <property type="term" value="P:copper ion homeostasis"/>
    <property type="evidence" value="ECO:0007669"/>
    <property type="project" value="TreeGrafter"/>
</dbReference>
<dbReference type="InterPro" id="IPR027256">
    <property type="entry name" value="P-typ_ATPase_IB"/>
</dbReference>
<dbReference type="RefSeq" id="WP_147163675.1">
    <property type="nucleotide sequence ID" value="NZ_BJZO01000043.1"/>
</dbReference>
<dbReference type="GO" id="GO:0005507">
    <property type="term" value="F:copper ion binding"/>
    <property type="evidence" value="ECO:0007669"/>
    <property type="project" value="TreeGrafter"/>
</dbReference>
<feature type="domain" description="HMA" evidence="15">
    <location>
        <begin position="12"/>
        <end position="78"/>
    </location>
</feature>
<dbReference type="PRINTS" id="PR00119">
    <property type="entry name" value="CATATPASE"/>
</dbReference>
<dbReference type="Gene3D" id="2.70.150.10">
    <property type="entry name" value="Calcium-transporting ATPase, cytoplasmic transduction domain A"/>
    <property type="match status" value="1"/>
</dbReference>
<keyword evidence="10" id="KW-1278">Translocase</keyword>
<proteinExistence type="inferred from homology"/>
<evidence type="ECO:0000259" key="15">
    <source>
        <dbReference type="PROSITE" id="PS50846"/>
    </source>
</evidence>
<dbReference type="PROSITE" id="PS01047">
    <property type="entry name" value="HMA_1"/>
    <property type="match status" value="1"/>
</dbReference>
<dbReference type="InterPro" id="IPR036163">
    <property type="entry name" value="HMA_dom_sf"/>
</dbReference>
<evidence type="ECO:0000313" key="17">
    <source>
        <dbReference type="Proteomes" id="UP000321567"/>
    </source>
</evidence>
<dbReference type="GO" id="GO:0140581">
    <property type="term" value="F:P-type monovalent copper transporter activity"/>
    <property type="evidence" value="ECO:0007669"/>
    <property type="project" value="UniProtKB-EC"/>
</dbReference>
<dbReference type="NCBIfam" id="TIGR01494">
    <property type="entry name" value="ATPase_P-type"/>
    <property type="match status" value="2"/>
</dbReference>
<evidence type="ECO:0000256" key="4">
    <source>
        <dbReference type="ARBA" id="ARBA00022448"/>
    </source>
</evidence>
<comment type="similarity">
    <text evidence="2 14">Belongs to the cation transport ATPase (P-type) (TC 3.A.3) family. Type IB subfamily.</text>
</comment>
<dbReference type="InterPro" id="IPR001757">
    <property type="entry name" value="P_typ_ATPase"/>
</dbReference>
<gene>
    <name evidence="16" type="ORF">ROR02_17730</name>
</gene>
<evidence type="ECO:0000256" key="9">
    <source>
        <dbReference type="ARBA" id="ARBA00022840"/>
    </source>
</evidence>
<keyword evidence="12" id="KW-0406">Ion transport</keyword>
<dbReference type="OrthoDB" id="9760802at2"/>
<evidence type="ECO:0000256" key="10">
    <source>
        <dbReference type="ARBA" id="ARBA00022967"/>
    </source>
</evidence>
<dbReference type="GO" id="GO:0005886">
    <property type="term" value="C:plasma membrane"/>
    <property type="evidence" value="ECO:0007669"/>
    <property type="project" value="UniProtKB-SubCell"/>
</dbReference>
<dbReference type="GO" id="GO:0005524">
    <property type="term" value="F:ATP binding"/>
    <property type="evidence" value="ECO:0007669"/>
    <property type="project" value="UniProtKB-UniRule"/>
</dbReference>
<dbReference type="SFLD" id="SFLDF00027">
    <property type="entry name" value="p-type_atpase"/>
    <property type="match status" value="1"/>
</dbReference>
<dbReference type="SFLD" id="SFLDS00003">
    <property type="entry name" value="Haloacid_Dehalogenase"/>
    <property type="match status" value="1"/>
</dbReference>
<dbReference type="PRINTS" id="PR00943">
    <property type="entry name" value="CUATPASE"/>
</dbReference>
<dbReference type="SUPFAM" id="SSF81653">
    <property type="entry name" value="Calcium ATPase, transduction domain A"/>
    <property type="match status" value="1"/>
</dbReference>
<dbReference type="SUPFAM" id="SSF55008">
    <property type="entry name" value="HMA, heavy metal-associated domain"/>
    <property type="match status" value="1"/>
</dbReference>
<dbReference type="NCBIfam" id="TIGR01525">
    <property type="entry name" value="ATPase-IB_hvy"/>
    <property type="match status" value="1"/>
</dbReference>
<comment type="subcellular location">
    <subcellularLocation>
        <location evidence="1">Cell membrane</location>
        <topology evidence="1">Multi-pass membrane protein</topology>
    </subcellularLocation>
</comment>
<dbReference type="InterPro" id="IPR023214">
    <property type="entry name" value="HAD_sf"/>
</dbReference>
<dbReference type="FunFam" id="3.30.70.100:FF:000005">
    <property type="entry name" value="Copper-exporting P-type ATPase A"/>
    <property type="match status" value="1"/>
</dbReference>
<dbReference type="PANTHER" id="PTHR43520:SF8">
    <property type="entry name" value="P-TYPE CU(+) TRANSPORTER"/>
    <property type="match status" value="1"/>
</dbReference>
<dbReference type="Proteomes" id="UP000321567">
    <property type="component" value="Unassembled WGS sequence"/>
</dbReference>
<dbReference type="GO" id="GO:0043682">
    <property type="term" value="F:P-type divalent copper transporter activity"/>
    <property type="evidence" value="ECO:0007669"/>
    <property type="project" value="TreeGrafter"/>
</dbReference>
<dbReference type="FunFam" id="2.70.150.10:FF:000020">
    <property type="entry name" value="Copper-exporting P-type ATPase A"/>
    <property type="match status" value="1"/>
</dbReference>
<protein>
    <recommendedName>
        <fullName evidence="3">P-type Cu(+) transporter</fullName>
        <ecNumber evidence="3">7.2.2.8</ecNumber>
    </recommendedName>
</protein>
<comment type="caution">
    <text evidence="16">The sequence shown here is derived from an EMBL/GenBank/DDBJ whole genome shotgun (WGS) entry which is preliminary data.</text>
</comment>
<organism evidence="16 17">
    <name type="scientific">Pararhodospirillum oryzae</name>
    <dbReference type="NCBI Taxonomy" id="478448"/>
    <lineage>
        <taxon>Bacteria</taxon>
        <taxon>Pseudomonadati</taxon>
        <taxon>Pseudomonadota</taxon>
        <taxon>Alphaproteobacteria</taxon>
        <taxon>Rhodospirillales</taxon>
        <taxon>Rhodospirillaceae</taxon>
        <taxon>Pararhodospirillum</taxon>
    </lineage>
</organism>
<feature type="transmembrane region" description="Helical" evidence="14">
    <location>
        <begin position="189"/>
        <end position="206"/>
    </location>
</feature>
<dbReference type="SFLD" id="SFLDG00002">
    <property type="entry name" value="C1.7:_P-type_atpase_like"/>
    <property type="match status" value="1"/>
</dbReference>
<feature type="transmembrane region" description="Helical" evidence="14">
    <location>
        <begin position="372"/>
        <end position="398"/>
    </location>
</feature>
<evidence type="ECO:0000256" key="11">
    <source>
        <dbReference type="ARBA" id="ARBA00022989"/>
    </source>
</evidence>
<evidence type="ECO:0000256" key="1">
    <source>
        <dbReference type="ARBA" id="ARBA00004651"/>
    </source>
</evidence>
<evidence type="ECO:0000256" key="7">
    <source>
        <dbReference type="ARBA" id="ARBA00022723"/>
    </source>
</evidence>
<dbReference type="EMBL" id="BJZO01000043">
    <property type="protein sequence ID" value="GEO81642.1"/>
    <property type="molecule type" value="Genomic_DNA"/>
</dbReference>
<feature type="transmembrane region" description="Helical" evidence="14">
    <location>
        <begin position="346"/>
        <end position="366"/>
    </location>
</feature>
<dbReference type="AlphaFoldDB" id="A0A512H874"/>
<dbReference type="Gene3D" id="3.30.70.100">
    <property type="match status" value="1"/>
</dbReference>
<dbReference type="InterPro" id="IPR059000">
    <property type="entry name" value="ATPase_P-type_domA"/>
</dbReference>
<evidence type="ECO:0000256" key="2">
    <source>
        <dbReference type="ARBA" id="ARBA00006024"/>
    </source>
</evidence>
<keyword evidence="6 14" id="KW-0812">Transmembrane</keyword>
<dbReference type="InterPro" id="IPR023299">
    <property type="entry name" value="ATPase_P-typ_cyto_dom_N"/>
</dbReference>
<accession>A0A512H874</accession>
<evidence type="ECO:0000256" key="12">
    <source>
        <dbReference type="ARBA" id="ARBA00023065"/>
    </source>
</evidence>
<keyword evidence="4" id="KW-0813">Transport</keyword>
<sequence length="756" mass="77409">MTHDTTASSGGSPVDLVITGMSCAACASRLERVLGRVPGVREASVNLATERARVRIDGGEARMDDLVVAVSRAGFGAHPVPDPSSRPEGSASDGGALGETLVLGLAVALSLPLLWDMIAHMSGLPGRVPPGWQLILATVIQFGPGLRFYGGAWKALRNGSGTMDTLVALGTSAAYGLSAFRVLGGSAGAGLYFEGAAVVITLVLLGKTLERRARRAAASAIRALMALRPALAHREVDGRIEDVPVERLRPGDKVIVRPGEALPADGVVETGEAAVDESLITGESLPVARAPGARVIGGAVVLDGALAVRVEATGENATLARIIRLVEAAQAAKAPVQALADRVAQVFVPAVIFIAGVTGLVWGVGLGETETALTAAISVLVVACPCALGLATPTALMVGTGVAARRGILIRDAGALEQAHRVRTIVFDKTGTLTLGRPVLTRIVQDPGAMEGTGLDEDALLALAAAAQQGSAHPLAHALRDGADARALSLTLAEEVETRPGQGVRARVGAWRVALGSRAFMDTLGIARESLEHAARTLEEQGASAVWMALAPAALPRAGREGTPMRGVAVLGLADPPRPGAAQAIAHLKTLGLRPILLTGDAERVAAAIGARLGLEERFAEVPPEGKARVIADLRRAGTGVAMVGDGVNDAPALAEADVGIAMGTGADAALETAGMTLMRSDPSLLPEALALSRATVQRIRLNLAWAFAYNIIALPLAAAGLLSPMIAGAAMAMSSVSVVASSLMLRRWRPNWMGS</sequence>
<name>A0A512H874_9PROT</name>
<keyword evidence="17" id="KW-1185">Reference proteome</keyword>
<dbReference type="GO" id="GO:0016887">
    <property type="term" value="F:ATP hydrolysis activity"/>
    <property type="evidence" value="ECO:0007669"/>
    <property type="project" value="InterPro"/>
</dbReference>
<keyword evidence="13 14" id="KW-0472">Membrane</keyword>
<keyword evidence="7 14" id="KW-0479">Metal-binding</keyword>
<dbReference type="PANTHER" id="PTHR43520">
    <property type="entry name" value="ATP7, ISOFORM B"/>
    <property type="match status" value="1"/>
</dbReference>
<dbReference type="Pfam" id="PF00122">
    <property type="entry name" value="E1-E2_ATPase"/>
    <property type="match status" value="1"/>
</dbReference>
<dbReference type="EC" id="7.2.2.8" evidence="3"/>
<evidence type="ECO:0000256" key="14">
    <source>
        <dbReference type="RuleBase" id="RU362081"/>
    </source>
</evidence>
<evidence type="ECO:0000256" key="8">
    <source>
        <dbReference type="ARBA" id="ARBA00022741"/>
    </source>
</evidence>
<dbReference type="PROSITE" id="PS50846">
    <property type="entry name" value="HMA_2"/>
    <property type="match status" value="1"/>
</dbReference>
<evidence type="ECO:0000256" key="6">
    <source>
        <dbReference type="ARBA" id="ARBA00022692"/>
    </source>
</evidence>
<feature type="transmembrane region" description="Helical" evidence="14">
    <location>
        <begin position="702"/>
        <end position="720"/>
    </location>
</feature>
<dbReference type="CDD" id="cd00371">
    <property type="entry name" value="HMA"/>
    <property type="match status" value="1"/>
</dbReference>